<evidence type="ECO:0000259" key="14">
    <source>
        <dbReference type="PROSITE" id="PS50268"/>
    </source>
</evidence>
<dbReference type="FunFam" id="2.60.40.60:FF:000125">
    <property type="entry name" value="Neural-cadherin"/>
    <property type="match status" value="1"/>
</dbReference>
<dbReference type="GO" id="GO:0009653">
    <property type="term" value="P:anatomical structure morphogenesis"/>
    <property type="evidence" value="ECO:0007669"/>
    <property type="project" value="UniProtKB-ARBA"/>
</dbReference>
<keyword evidence="6" id="KW-0130">Cell adhesion</keyword>
<dbReference type="Pfam" id="PF00028">
    <property type="entry name" value="Cadherin"/>
    <property type="match status" value="11"/>
</dbReference>
<keyword evidence="5 10" id="KW-0106">Calcium</keyword>
<evidence type="ECO:0000313" key="15">
    <source>
        <dbReference type="EMBL" id="TNN01995.1"/>
    </source>
</evidence>
<keyword evidence="3 12" id="KW-0732">Signal</keyword>
<dbReference type="GO" id="GO:0005886">
    <property type="term" value="C:plasma membrane"/>
    <property type="evidence" value="ECO:0007669"/>
    <property type="project" value="UniProtKB-SubCell"/>
</dbReference>
<comment type="caution">
    <text evidence="15">The sequence shown here is derived from an EMBL/GenBank/DDBJ whole genome shotgun (WGS) entry which is preliminary data.</text>
</comment>
<gene>
    <name evidence="15" type="ORF">fugu_009482</name>
</gene>
<feature type="domain" description="Cadherin" evidence="14">
    <location>
        <begin position="564"/>
        <end position="621"/>
    </location>
</feature>
<evidence type="ECO:0000256" key="8">
    <source>
        <dbReference type="ARBA" id="ARBA00023136"/>
    </source>
</evidence>
<keyword evidence="11" id="KW-0245">EGF-like domain</keyword>
<dbReference type="InterPro" id="IPR002126">
    <property type="entry name" value="Cadherin-like_dom"/>
</dbReference>
<dbReference type="GO" id="GO:0005509">
    <property type="term" value="F:calcium ion binding"/>
    <property type="evidence" value="ECO:0007669"/>
    <property type="project" value="UniProtKB-UniRule"/>
</dbReference>
<keyword evidence="16" id="KW-1185">Reference proteome</keyword>
<dbReference type="PROSITE" id="PS50026">
    <property type="entry name" value="EGF_3"/>
    <property type="match status" value="1"/>
</dbReference>
<proteinExistence type="predicted"/>
<dbReference type="GO" id="GO:0007156">
    <property type="term" value="P:homophilic cell adhesion via plasma membrane adhesion molecules"/>
    <property type="evidence" value="ECO:0007669"/>
    <property type="project" value="InterPro"/>
</dbReference>
<dbReference type="SUPFAM" id="SSF49313">
    <property type="entry name" value="Cadherin-like"/>
    <property type="match status" value="15"/>
</dbReference>
<dbReference type="FunFam" id="2.60.40.60:FF:000119">
    <property type="entry name" value="neural-cadherin isoform X1"/>
    <property type="match status" value="1"/>
</dbReference>
<dbReference type="CDD" id="cd11304">
    <property type="entry name" value="Cadherin_repeat"/>
    <property type="match status" value="12"/>
</dbReference>
<feature type="domain" description="Cadherin" evidence="14">
    <location>
        <begin position="938"/>
        <end position="1052"/>
    </location>
</feature>
<dbReference type="PANTHER" id="PTHR24026:SF126">
    <property type="entry name" value="PROTOCADHERIN FAT 4"/>
    <property type="match status" value="1"/>
</dbReference>
<evidence type="ECO:0000256" key="4">
    <source>
        <dbReference type="ARBA" id="ARBA00022737"/>
    </source>
</evidence>
<feature type="domain" description="Cadherin" evidence="14">
    <location>
        <begin position="1561"/>
        <end position="1678"/>
    </location>
</feature>
<evidence type="ECO:0000256" key="7">
    <source>
        <dbReference type="ARBA" id="ARBA00022989"/>
    </source>
</evidence>
<evidence type="ECO:0000256" key="12">
    <source>
        <dbReference type="SAM" id="SignalP"/>
    </source>
</evidence>
<feature type="domain" description="Cadherin" evidence="14">
    <location>
        <begin position="441"/>
        <end position="541"/>
    </location>
</feature>
<dbReference type="PANTHER" id="PTHR24026">
    <property type="entry name" value="FAT ATYPICAL CADHERIN-RELATED"/>
    <property type="match status" value="1"/>
</dbReference>
<feature type="domain" description="EGF-like" evidence="13">
    <location>
        <begin position="1926"/>
        <end position="1965"/>
    </location>
</feature>
<evidence type="ECO:0000259" key="13">
    <source>
        <dbReference type="PROSITE" id="PS50026"/>
    </source>
</evidence>
<keyword evidence="11" id="KW-1015">Disulfide bond</keyword>
<dbReference type="InterPro" id="IPR015919">
    <property type="entry name" value="Cadherin-like_sf"/>
</dbReference>
<reference evidence="15 16" key="1">
    <citation type="submission" date="2019-04" db="EMBL/GenBank/DDBJ databases">
        <title>The sequence and de novo assembly of Takifugu bimaculatus genome using PacBio and Hi-C technologies.</title>
        <authorList>
            <person name="Xu P."/>
            <person name="Liu B."/>
            <person name="Zhou Z."/>
        </authorList>
    </citation>
    <scope>NUCLEOTIDE SEQUENCE [LARGE SCALE GENOMIC DNA]</scope>
    <source>
        <strain evidence="15">TB-2018</strain>
        <tissue evidence="15">Muscle</tissue>
    </source>
</reference>
<sequence>MTKTKPAAILLLSLHLVLLLHTAPVCLSLQRHHPARFFGHIPENSPAGTPVDGVSLPVGAGCCHSVDLTTSLKGDYASDFRLVLYVRKRPQKEELGLVSTRTLDREFIAMYQLTVELPPRCQRRAATVQVEVLDRNDNIPRFTGGNQSVDVDELTPLGTELARFDAKDSDAETNGRVTVYASPDSDLLHVVPQTGQVRLVGSLLGVRVLTLRLYARDGGEAALTGGPVFLRVTVHRSARARRRSRDLSQELTYTVTVPDQARVGDPIFTVPDRRYKQRQFEVIPEADSPVQVERDSGRVYLTRSLHAPFVVFVRIQNLGGEEGYLCRLTLTPSSQAGLQWTMFPQPFLAAVGPDATPGSVVYRLSARQQEDTLGPVQFFLLDGGEERFEVDRRSGEIRTTVQPLTPSKEYLLQVQAVDQQGRKGPRATVAVLAGYRPPQFTNATYNLDIPEDTSVGQPVATVTAVSFQKKSLSYMLLLNPGNLFSLGQESGTLSLTRPVDYESGHNLHLLQVRASESDTGLTAVAEVVVRVTDENDCTPEFLHAIYSRDGVPENLSYFVQSADFDITSEGVVNPAKRLDYERPNHAYEFVVVAVDAGTPPRTGTASVRIRVANSNDEAPVFSQSVVRTTVRTPWFKKTSRQAQQVLRVQAHDADMGVNGQVKYGIMHRDGISSGFDIDPDTGYITTTVSFDRERQREFTLSVTATDQADEPLIGICQITIVIADQNDNGPKFENSRYQYFLREDTPVGTSFLRAAAHDDDQGSNAAITYSLSNQTPAYLHINPSTGWIYTSRIVRQIVALDGGNRSSSVELTVFITNVHNQPPLWEQPEYWVTVPENTVRDAKIVTIKATSSLDDPRVTYNLEEGQVPETNMPVRFYIKPNRVDGSASILVAENLDYETTGFFTLRVRVQNVASVPLASFTTVYVNVTDINDNVPFFLSSTYEATVPEGAQIGTSVAQVSAADLDSGLHGMVHYLILRDDSGDSQFFDIDSLSGVIVTRASFDREQKASYLMEVQSMDGSESARPGQQGQPNTDTAYVRIFVTDVNDNAPAFAQPLYEVSVEEDKEVGFVLITVTANDEDDGANAKLRYQIAAGNNMGTFDVEPEVGTIFVAQPLDYEAERRYELWLVASDGKWENETLVVVKVINRNDEAPIFSQMEYHAAVMEELTQLPVFLLQVSATDPDQEADQTALRYFLHGQGAGGEFTIDERTGRIHAHRRLDREERPAWRFLVLATDEGGTGLTGFADVLLEVRDVNDNAPFFPCPALRVDGCFVGQVPENSPADTSIMEMRATDLDDPNVDQNAMLTYSIIKNIRNDFNLNLFSINGSTGTIYTVLRSLDREEEDRYLVVVEARDGGGLTGTGTATIIVTDVNDHPPVFTQMLFSTQVTEDLEVNSEVLVVSATDEDEGENAVVTFSIISGDDDRKFFIETDKVNRRGVIKLKKKVEDSNDHAPVFFPQFYESAALSEDVAVGTIVTQVTASDLDSGLNGRFTYSISRESDPFSQFLVDPSGWVVVADSLDREKISQHRLILLATDAGSPSLTGTAIVMVTVLDTNDNGPEFEAPYRPIVWENTAAPQAVRMNDTSLLLHAIDRDTSANGAPFSIRLLMLTSDATNFNLTDYGNGSAAVTALRTFDRERQKQYFLPVLMTDSGSPPASSTSTLTVIIGDRNDHPHAPGHANFIVYSYKGIFPNTVLGQVQSPDLDDWSEKFYRFEGKPSRFFGLNQTSGQLSIREGVPPGSYLLHVRVSDRTWPDVTSTAQVDVRELQQDALRNAASVQLNNVTVQQFFSSGGAEKSLFARFTETLADLLHTQPENIQIFSVADAGQRAEKLLNVWFAARGSPPYRTETLHGYVAAGRSKLEAILGVSISQVGVDECPSTDCSHSEGCSTAVSFSTTPGALSSGTTSLVSLSASLTARCGCHSREWVRMPCSTYATNPCLNGGTCLDGPLGHRCKCPPMFDGPECQQTKHSFGGHWLCLVSSHQALFPEPHL</sequence>
<feature type="domain" description="Cadherin" evidence="14">
    <location>
        <begin position="33"/>
        <end position="142"/>
    </location>
</feature>
<dbReference type="FunFam" id="2.60.40.60:FF:000224">
    <property type="entry name" value="Si:dkey-22o22.2"/>
    <property type="match status" value="1"/>
</dbReference>
<dbReference type="PROSITE" id="PS00022">
    <property type="entry name" value="EGF_1"/>
    <property type="match status" value="1"/>
</dbReference>
<dbReference type="FunFam" id="2.60.40.60:FF:000136">
    <property type="entry name" value="Neural-cadherin"/>
    <property type="match status" value="1"/>
</dbReference>
<dbReference type="FunFam" id="2.60.40.60:FF:000232">
    <property type="entry name" value="Neural-cadherin"/>
    <property type="match status" value="1"/>
</dbReference>
<feature type="domain" description="Cadherin" evidence="14">
    <location>
        <begin position="645"/>
        <end position="732"/>
    </location>
</feature>
<dbReference type="FunFam" id="2.60.40.60:FF:000033">
    <property type="entry name" value="FAT atypical cadherin 1"/>
    <property type="match status" value="1"/>
</dbReference>
<dbReference type="FunFam" id="2.60.40.60:FF:000196">
    <property type="entry name" value="Si:dkey-22o22.2"/>
    <property type="match status" value="1"/>
</dbReference>
<dbReference type="FunFam" id="2.60.40.60:FF:000035">
    <property type="entry name" value="Protocadherin Fat 3"/>
    <property type="match status" value="1"/>
</dbReference>
<comment type="caution">
    <text evidence="11">Lacks conserved residue(s) required for the propagation of feature annotation.</text>
</comment>
<feature type="signal peptide" evidence="12">
    <location>
        <begin position="1"/>
        <end position="28"/>
    </location>
</feature>
<feature type="domain" description="Cadherin" evidence="14">
    <location>
        <begin position="1275"/>
        <end position="1378"/>
    </location>
</feature>
<feature type="domain" description="Cadherin" evidence="14">
    <location>
        <begin position="733"/>
        <end position="825"/>
    </location>
</feature>
<name>A0A4Z2CCU6_9TELE</name>
<evidence type="ECO:0000313" key="16">
    <source>
        <dbReference type="Proteomes" id="UP000516260"/>
    </source>
</evidence>
<evidence type="ECO:0000256" key="9">
    <source>
        <dbReference type="ARBA" id="ARBA00023180"/>
    </source>
</evidence>
<dbReference type="SMART" id="SM00112">
    <property type="entry name" value="CA"/>
    <property type="match status" value="12"/>
</dbReference>
<keyword evidence="2" id="KW-0812">Transmembrane</keyword>
<accession>A0A4Z2CCU6</accession>
<dbReference type="PROSITE" id="PS50268">
    <property type="entry name" value="CADHERIN_2"/>
    <property type="match status" value="13"/>
</dbReference>
<feature type="domain" description="Cadherin" evidence="14">
    <location>
        <begin position="826"/>
        <end position="937"/>
    </location>
</feature>
<dbReference type="PROSITE" id="PS00232">
    <property type="entry name" value="CADHERIN_1"/>
    <property type="match status" value="7"/>
</dbReference>
<dbReference type="InterPro" id="IPR056370">
    <property type="entry name" value="Shg-like_Ig-like"/>
</dbReference>
<protein>
    <submittedName>
        <fullName evidence="15">Uncharacterized protein</fullName>
    </submittedName>
</protein>
<dbReference type="FunFam" id="2.60.40.60:FF:000299">
    <property type="entry name" value="Predicted protein"/>
    <property type="match status" value="1"/>
</dbReference>
<dbReference type="SUPFAM" id="SSF57196">
    <property type="entry name" value="EGF/Laminin"/>
    <property type="match status" value="1"/>
</dbReference>
<evidence type="ECO:0000256" key="5">
    <source>
        <dbReference type="ARBA" id="ARBA00022837"/>
    </source>
</evidence>
<dbReference type="FunFam" id="2.60.40.60:FF:000204">
    <property type="entry name" value="Neural-cadherin"/>
    <property type="match status" value="1"/>
</dbReference>
<feature type="non-terminal residue" evidence="15">
    <location>
        <position position="1"/>
    </location>
</feature>
<organism evidence="15 16">
    <name type="scientific">Takifugu bimaculatus</name>
    <dbReference type="NCBI Taxonomy" id="433685"/>
    <lineage>
        <taxon>Eukaryota</taxon>
        <taxon>Metazoa</taxon>
        <taxon>Chordata</taxon>
        <taxon>Craniata</taxon>
        <taxon>Vertebrata</taxon>
        <taxon>Euteleostomi</taxon>
        <taxon>Actinopterygii</taxon>
        <taxon>Neopterygii</taxon>
        <taxon>Teleostei</taxon>
        <taxon>Neoteleostei</taxon>
        <taxon>Acanthomorphata</taxon>
        <taxon>Eupercaria</taxon>
        <taxon>Tetraodontiformes</taxon>
        <taxon>Tetradontoidea</taxon>
        <taxon>Tetraodontidae</taxon>
        <taxon>Takifugu</taxon>
    </lineage>
</organism>
<evidence type="ECO:0000256" key="11">
    <source>
        <dbReference type="PROSITE-ProRule" id="PRU00076"/>
    </source>
</evidence>
<dbReference type="EMBL" id="SWLE01000002">
    <property type="protein sequence ID" value="TNN01995.1"/>
    <property type="molecule type" value="Genomic_DNA"/>
</dbReference>
<evidence type="ECO:0000256" key="10">
    <source>
        <dbReference type="PROSITE-ProRule" id="PRU00043"/>
    </source>
</evidence>
<dbReference type="Pfam" id="PF24811">
    <property type="entry name" value="Ig_Shg"/>
    <property type="match status" value="1"/>
</dbReference>
<comment type="subcellular location">
    <subcellularLocation>
        <location evidence="1">Membrane</location>
        <topology evidence="1">Single-pass membrane protein</topology>
    </subcellularLocation>
</comment>
<dbReference type="Gene3D" id="2.10.25.10">
    <property type="entry name" value="Laminin"/>
    <property type="match status" value="1"/>
</dbReference>
<keyword evidence="9" id="KW-0325">Glycoprotein</keyword>
<keyword evidence="8" id="KW-0472">Membrane</keyword>
<feature type="domain" description="Cadherin" evidence="14">
    <location>
        <begin position="1457"/>
        <end position="1561"/>
    </location>
</feature>
<feature type="chain" id="PRO_5021296537" evidence="12">
    <location>
        <begin position="29"/>
        <end position="1991"/>
    </location>
</feature>
<feature type="domain" description="Cadherin" evidence="14">
    <location>
        <begin position="1155"/>
        <end position="1261"/>
    </location>
</feature>
<dbReference type="FunFam" id="2.10.25.10:FF:000562">
    <property type="entry name" value="Neural-cadherin"/>
    <property type="match status" value="1"/>
</dbReference>
<evidence type="ECO:0000256" key="6">
    <source>
        <dbReference type="ARBA" id="ARBA00022889"/>
    </source>
</evidence>
<feature type="domain" description="Cadherin" evidence="14">
    <location>
        <begin position="1379"/>
        <end position="1446"/>
    </location>
</feature>
<dbReference type="CDD" id="cd00054">
    <property type="entry name" value="EGF_CA"/>
    <property type="match status" value="1"/>
</dbReference>
<evidence type="ECO:0000256" key="3">
    <source>
        <dbReference type="ARBA" id="ARBA00022729"/>
    </source>
</evidence>
<evidence type="ECO:0000256" key="2">
    <source>
        <dbReference type="ARBA" id="ARBA00022692"/>
    </source>
</evidence>
<keyword evidence="4" id="KW-0677">Repeat</keyword>
<dbReference type="Proteomes" id="UP000516260">
    <property type="component" value="Chromosome 10"/>
</dbReference>
<dbReference type="FunFam" id="2.60.40.60:FF:000092">
    <property type="entry name" value="Protocadherin 8"/>
    <property type="match status" value="1"/>
</dbReference>
<dbReference type="Pfam" id="PF00008">
    <property type="entry name" value="EGF"/>
    <property type="match status" value="1"/>
</dbReference>
<dbReference type="SMART" id="SM00181">
    <property type="entry name" value="EGF"/>
    <property type="match status" value="1"/>
</dbReference>
<dbReference type="InterPro" id="IPR020894">
    <property type="entry name" value="Cadherin_CS"/>
</dbReference>
<dbReference type="PRINTS" id="PR00205">
    <property type="entry name" value="CADHERIN"/>
</dbReference>
<feature type="disulfide bond" evidence="11">
    <location>
        <begin position="1955"/>
        <end position="1964"/>
    </location>
</feature>
<keyword evidence="7" id="KW-1133">Transmembrane helix</keyword>
<evidence type="ECO:0000256" key="1">
    <source>
        <dbReference type="ARBA" id="ARBA00004167"/>
    </source>
</evidence>
<dbReference type="Gene3D" id="2.60.40.60">
    <property type="entry name" value="Cadherins"/>
    <property type="match status" value="15"/>
</dbReference>
<feature type="domain" description="Cadherin" evidence="14">
    <location>
        <begin position="1053"/>
        <end position="1154"/>
    </location>
</feature>
<dbReference type="InterPro" id="IPR000742">
    <property type="entry name" value="EGF"/>
</dbReference>